<evidence type="ECO:0000313" key="14">
    <source>
        <dbReference type="EMBL" id="EEP67122.1"/>
    </source>
</evidence>
<feature type="binding site" evidence="9">
    <location>
        <position position="171"/>
    </location>
    <ligand>
        <name>Mg(2+)</name>
        <dbReference type="ChEBI" id="CHEBI:18420"/>
        <label>1</label>
    </ligand>
</feature>
<evidence type="ECO:0000256" key="5">
    <source>
        <dbReference type="ARBA" id="ARBA00022801"/>
    </source>
</evidence>
<reference evidence="14" key="1">
    <citation type="submission" date="2009-04" db="EMBL/GenBank/DDBJ databases">
        <authorList>
            <person name="Weinstock G."/>
            <person name="Sodergren E."/>
            <person name="Clifton S."/>
            <person name="Fulton L."/>
            <person name="Fulton B."/>
            <person name="Courtney L."/>
            <person name="Fronick C."/>
            <person name="Harrison M."/>
            <person name="Strong C."/>
            <person name="Farmer C."/>
            <person name="Delahaunty K."/>
            <person name="Markovic C."/>
            <person name="Hall O."/>
            <person name="Minx P."/>
            <person name="Tomlinson C."/>
            <person name="Mitreva M."/>
            <person name="Nelson J."/>
            <person name="Hou S."/>
            <person name="Wollam A."/>
            <person name="Pepin K.H."/>
            <person name="Johnson M."/>
            <person name="Bhonagiri V."/>
            <person name="Nash W.E."/>
            <person name="Warren W."/>
            <person name="Chinwalla A."/>
            <person name="Mardis E.R."/>
            <person name="Wilson R.K."/>
        </authorList>
    </citation>
    <scope>NUCLEOTIDE SEQUENCE [LARGE SCALE GENOMIC DNA]</scope>
    <source>
        <strain evidence="14">ATCC 51147</strain>
    </source>
</reference>
<feature type="transmembrane region" description="Helical" evidence="11">
    <location>
        <begin position="20"/>
        <end position="38"/>
    </location>
</feature>
<feature type="binding site" evidence="9">
    <location>
        <position position="150"/>
    </location>
    <ligand>
        <name>Mg(2+)</name>
        <dbReference type="ChEBI" id="CHEBI:18420"/>
        <label>1</label>
    </ligand>
</feature>
<dbReference type="GO" id="GO:0006000">
    <property type="term" value="P:fructose metabolic process"/>
    <property type="evidence" value="ECO:0007669"/>
    <property type="project" value="TreeGrafter"/>
</dbReference>
<dbReference type="HOGENOM" id="CLU_039977_0_0_4"/>
<keyword evidence="11" id="KW-0812">Transmembrane</keyword>
<comment type="subunit">
    <text evidence="9">Homotetramer.</text>
</comment>
<dbReference type="EC" id="3.1.3.11" evidence="9"/>
<feature type="binding site" evidence="9">
    <location>
        <position position="332"/>
    </location>
    <ligand>
        <name>Mg(2+)</name>
        <dbReference type="ChEBI" id="CHEBI:18420"/>
        <label>2</label>
    </ligand>
</feature>
<evidence type="ECO:0000256" key="2">
    <source>
        <dbReference type="ARBA" id="ARBA00010941"/>
    </source>
</evidence>
<dbReference type="Proteomes" id="UP000003009">
    <property type="component" value="Unassembled WGS sequence"/>
</dbReference>
<evidence type="ECO:0000256" key="1">
    <source>
        <dbReference type="ARBA" id="ARBA00001273"/>
    </source>
</evidence>
<protein>
    <recommendedName>
        <fullName evidence="9">Fructose-1,6-bisphosphatase class 1</fullName>
        <shortName evidence="9">FBPase class 1</shortName>
        <ecNumber evidence="9">3.1.3.11</ecNumber>
    </recommendedName>
    <alternativeName>
        <fullName evidence="9">D-fructose-1,6-bisphosphate 1-phosphohydrolase class 1</fullName>
    </alternativeName>
</protein>
<gene>
    <name evidence="9 14" type="primary">fbp</name>
    <name evidence="14" type="ORF">GCWU000324_02694</name>
</gene>
<dbReference type="InterPro" id="IPR033391">
    <property type="entry name" value="FBPase_N"/>
</dbReference>
<dbReference type="InterPro" id="IPR044015">
    <property type="entry name" value="FBPase_C_dom"/>
</dbReference>
<dbReference type="GO" id="GO:0006094">
    <property type="term" value="P:gluconeogenesis"/>
    <property type="evidence" value="ECO:0007669"/>
    <property type="project" value="UniProtKB-UniRule"/>
</dbReference>
<dbReference type="GO" id="GO:0006002">
    <property type="term" value="P:fructose 6-phosphate metabolic process"/>
    <property type="evidence" value="ECO:0007669"/>
    <property type="project" value="TreeGrafter"/>
</dbReference>
<keyword evidence="11" id="KW-1133">Transmembrane helix</keyword>
<dbReference type="AlphaFoldDB" id="C4GLX1"/>
<evidence type="ECO:0000313" key="15">
    <source>
        <dbReference type="Proteomes" id="UP000003009"/>
    </source>
</evidence>
<name>C4GLX1_9NEIS</name>
<comment type="subcellular location">
    <subcellularLocation>
        <location evidence="9">Cytoplasm</location>
    </subcellularLocation>
</comment>
<keyword evidence="3 9" id="KW-0963">Cytoplasm</keyword>
<evidence type="ECO:0000256" key="4">
    <source>
        <dbReference type="ARBA" id="ARBA00022723"/>
    </source>
</evidence>
<comment type="similarity">
    <text evidence="2 9 10">Belongs to the FBPase class 1 family.</text>
</comment>
<feature type="binding site" evidence="9">
    <location>
        <position position="169"/>
    </location>
    <ligand>
        <name>Mg(2+)</name>
        <dbReference type="ChEBI" id="CHEBI:18420"/>
        <label>1</label>
    </ligand>
</feature>
<dbReference type="PANTHER" id="PTHR11556:SF35">
    <property type="entry name" value="SEDOHEPTULOSE-1,7-BISPHOSPHATASE, CHLOROPLASTIC"/>
    <property type="match status" value="1"/>
</dbReference>
<feature type="binding site" evidence="9">
    <location>
        <position position="326"/>
    </location>
    <ligand>
        <name>substrate</name>
    </ligand>
</feature>
<dbReference type="HAMAP" id="MF_01855">
    <property type="entry name" value="FBPase_class1"/>
    <property type="match status" value="1"/>
</dbReference>
<evidence type="ECO:0000256" key="10">
    <source>
        <dbReference type="RuleBase" id="RU000508"/>
    </source>
</evidence>
<dbReference type="PANTHER" id="PTHR11556">
    <property type="entry name" value="FRUCTOSE-1,6-BISPHOSPHATASE-RELATED"/>
    <property type="match status" value="1"/>
</dbReference>
<evidence type="ECO:0000256" key="11">
    <source>
        <dbReference type="SAM" id="Phobius"/>
    </source>
</evidence>
<dbReference type="EMBL" id="ACJW02000005">
    <property type="protein sequence ID" value="EEP67122.1"/>
    <property type="molecule type" value="Genomic_DNA"/>
</dbReference>
<dbReference type="SUPFAM" id="SSF56655">
    <property type="entry name" value="Carbohydrate phosphatase"/>
    <property type="match status" value="1"/>
</dbReference>
<dbReference type="GO" id="GO:0005986">
    <property type="term" value="P:sucrose biosynthetic process"/>
    <property type="evidence" value="ECO:0007669"/>
    <property type="project" value="TreeGrafter"/>
</dbReference>
<accession>C4GLX1</accession>
<dbReference type="GO" id="GO:0005829">
    <property type="term" value="C:cytosol"/>
    <property type="evidence" value="ECO:0007669"/>
    <property type="project" value="TreeGrafter"/>
</dbReference>
<feature type="domain" description="Fructose-1-6-bisphosphatase class 1 C-terminal" evidence="13">
    <location>
        <begin position="250"/>
        <end position="383"/>
    </location>
</feature>
<feature type="binding site" evidence="9">
    <location>
        <begin position="172"/>
        <end position="175"/>
    </location>
    <ligand>
        <name>substrate</name>
    </ligand>
</feature>
<evidence type="ECO:0000259" key="13">
    <source>
        <dbReference type="Pfam" id="PF18913"/>
    </source>
</evidence>
<dbReference type="Pfam" id="PF18913">
    <property type="entry name" value="FBPase_C"/>
    <property type="match status" value="1"/>
</dbReference>
<comment type="caution">
    <text evidence="14">The sequence shown here is derived from an EMBL/GenBank/DDBJ whole genome shotgun (WGS) entry which is preliminary data.</text>
</comment>
<keyword evidence="11" id="KW-0472">Membrane</keyword>
<feature type="binding site" evidence="9">
    <location>
        <position position="172"/>
    </location>
    <ligand>
        <name>Mg(2+)</name>
        <dbReference type="ChEBI" id="CHEBI:18420"/>
        <label>2</label>
    </ligand>
</feature>
<dbReference type="NCBIfam" id="NF006779">
    <property type="entry name" value="PRK09293.1-3"/>
    <property type="match status" value="1"/>
</dbReference>
<feature type="domain" description="Fructose-1-6-bisphosphatase class I N-terminal" evidence="12">
    <location>
        <begin position="64"/>
        <end position="246"/>
    </location>
</feature>
<comment type="caution">
    <text evidence="9">Lacks conserved residue(s) required for the propagation of feature annotation.</text>
</comment>
<comment type="cofactor">
    <cofactor evidence="9">
        <name>Mg(2+)</name>
        <dbReference type="ChEBI" id="CHEBI:18420"/>
    </cofactor>
    <text evidence="9">Binds 2 magnesium ions per subunit.</text>
</comment>
<feature type="binding site" evidence="9">
    <location>
        <position position="169"/>
    </location>
    <ligand>
        <name>Mg(2+)</name>
        <dbReference type="ChEBI" id="CHEBI:18420"/>
        <label>2</label>
    </ligand>
</feature>
<dbReference type="PIRSF" id="PIRSF500210">
    <property type="entry name" value="FBPtase"/>
    <property type="match status" value="1"/>
</dbReference>
<evidence type="ECO:0000256" key="3">
    <source>
        <dbReference type="ARBA" id="ARBA00022490"/>
    </source>
</evidence>
<dbReference type="NCBIfam" id="NF006780">
    <property type="entry name" value="PRK09293.1-4"/>
    <property type="match status" value="1"/>
</dbReference>
<organism evidence="14 15">
    <name type="scientific">Kingella oralis ATCC 51147</name>
    <dbReference type="NCBI Taxonomy" id="629741"/>
    <lineage>
        <taxon>Bacteria</taxon>
        <taxon>Pseudomonadati</taxon>
        <taxon>Pseudomonadota</taxon>
        <taxon>Betaproteobacteria</taxon>
        <taxon>Neisseriales</taxon>
        <taxon>Neisseriaceae</taxon>
        <taxon>Kingella</taxon>
    </lineage>
</organism>
<feature type="binding site" evidence="9">
    <location>
        <position position="260"/>
    </location>
    <ligand>
        <name>substrate</name>
    </ligand>
</feature>
<evidence type="ECO:0000256" key="9">
    <source>
        <dbReference type="HAMAP-Rule" id="MF_01855"/>
    </source>
</evidence>
<keyword evidence="7 9" id="KW-0119">Carbohydrate metabolism</keyword>
<dbReference type="Pfam" id="PF00316">
    <property type="entry name" value="FBPase"/>
    <property type="match status" value="1"/>
</dbReference>
<dbReference type="PIRSF" id="PIRSF000904">
    <property type="entry name" value="FBPtase_SBPase"/>
    <property type="match status" value="1"/>
</dbReference>
<evidence type="ECO:0000256" key="8">
    <source>
        <dbReference type="ARBA" id="ARBA00024331"/>
    </source>
</evidence>
<dbReference type="CDD" id="cd00354">
    <property type="entry name" value="FBPase"/>
    <property type="match status" value="1"/>
</dbReference>
<keyword evidence="4 9" id="KW-0479">Metal-binding</keyword>
<sequence length="385" mass="42531">MGRLYKNWTNWQADFEFYLYRYAFFGHFILLLIFRLPIPARQRQPENAILALPTFHYTSKTMTTLAQFLRDHTAQHAIPHDLIATVSSIIQACTQISTRVRLGALSSGVLGEAGTGNIQGETQKNLDVLANQLLIAALQATPSVAGLASEEEDTFIACNENGSHLVLFDPLDGSSNIDVNISIGTIFSILPKPQGSLKTESFLQQGNAQIAAGYVLYGVQTLLMLTFKHGVYGFTLNEHNEFILTHTPQIPEQTAEFAINASNQRHWEAPTQHYIAELLAGKEGARGKNYNMRWVASMVAEVHRILMRGGVFLYPKDNRNPSKAGKLRLMYEANPMSLLVAQAGGAASNAHQDILSIQPNDLHQRVAVILGSKEEVARVNQLHAA</sequence>
<dbReference type="InterPro" id="IPR028343">
    <property type="entry name" value="FBPtase"/>
</dbReference>
<keyword evidence="5 9" id="KW-0378">Hydrolase</keyword>
<dbReference type="STRING" id="629741.GCWU000324_02694"/>
<keyword evidence="15" id="KW-1185">Reference proteome</keyword>
<proteinExistence type="inferred from homology"/>
<dbReference type="InterPro" id="IPR000146">
    <property type="entry name" value="FBPase_class-1"/>
</dbReference>
<dbReference type="FunFam" id="3.40.190.80:FF:000011">
    <property type="entry name" value="Fructose-1,6-bisphosphatase class 1"/>
    <property type="match status" value="1"/>
</dbReference>
<comment type="pathway">
    <text evidence="8">Carbohydrate biosynthesis.</text>
</comment>
<dbReference type="Gene3D" id="3.30.540.10">
    <property type="entry name" value="Fructose-1,6-Bisphosphatase, subunit A, domain 1"/>
    <property type="match status" value="1"/>
</dbReference>
<evidence type="ECO:0000259" key="12">
    <source>
        <dbReference type="Pfam" id="PF00316"/>
    </source>
</evidence>
<dbReference type="Gene3D" id="3.40.190.80">
    <property type="match status" value="1"/>
</dbReference>
<dbReference type="PRINTS" id="PR00115">
    <property type="entry name" value="F16BPHPHTASE"/>
</dbReference>
<keyword evidence="6 9" id="KW-0460">Magnesium</keyword>
<dbReference type="GO" id="GO:0000287">
    <property type="term" value="F:magnesium ion binding"/>
    <property type="evidence" value="ECO:0007669"/>
    <property type="project" value="UniProtKB-UniRule"/>
</dbReference>
<evidence type="ECO:0000256" key="7">
    <source>
        <dbReference type="ARBA" id="ARBA00023277"/>
    </source>
</evidence>
<evidence type="ECO:0000256" key="6">
    <source>
        <dbReference type="ARBA" id="ARBA00022842"/>
    </source>
</evidence>
<dbReference type="GO" id="GO:0042132">
    <property type="term" value="F:fructose 1,6-bisphosphate 1-phosphatase activity"/>
    <property type="evidence" value="ECO:0007669"/>
    <property type="project" value="UniProtKB-UniRule"/>
</dbReference>
<dbReference type="GO" id="GO:0030388">
    <property type="term" value="P:fructose 1,6-bisphosphate metabolic process"/>
    <property type="evidence" value="ECO:0007669"/>
    <property type="project" value="TreeGrafter"/>
</dbReference>
<comment type="catalytic activity">
    <reaction evidence="1 9">
        <text>beta-D-fructose 1,6-bisphosphate + H2O = beta-D-fructose 6-phosphate + phosphate</text>
        <dbReference type="Rhea" id="RHEA:11064"/>
        <dbReference type="ChEBI" id="CHEBI:15377"/>
        <dbReference type="ChEBI" id="CHEBI:32966"/>
        <dbReference type="ChEBI" id="CHEBI:43474"/>
        <dbReference type="ChEBI" id="CHEBI:57634"/>
        <dbReference type="EC" id="3.1.3.11"/>
    </reaction>
</comment>